<evidence type="ECO:0000256" key="2">
    <source>
        <dbReference type="ARBA" id="ARBA00023125"/>
    </source>
</evidence>
<keyword evidence="1" id="KW-0805">Transcription regulation</keyword>
<dbReference type="Pfam" id="PF12833">
    <property type="entry name" value="HTH_18"/>
    <property type="match status" value="1"/>
</dbReference>
<dbReference type="InterPro" id="IPR046532">
    <property type="entry name" value="DUF6597"/>
</dbReference>
<protein>
    <submittedName>
        <fullName evidence="5">Helix-turn-helix domain-containing protein</fullName>
    </submittedName>
</protein>
<dbReference type="Pfam" id="PF20240">
    <property type="entry name" value="DUF6597"/>
    <property type="match status" value="1"/>
</dbReference>
<evidence type="ECO:0000313" key="5">
    <source>
        <dbReference type="EMBL" id="HIZ39096.1"/>
    </source>
</evidence>
<keyword evidence="3" id="KW-0804">Transcription</keyword>
<name>A0A9D2J742_9FIRM</name>
<proteinExistence type="predicted"/>
<accession>A0A9D2J742</accession>
<dbReference type="GO" id="GO:0043565">
    <property type="term" value="F:sequence-specific DNA binding"/>
    <property type="evidence" value="ECO:0007669"/>
    <property type="project" value="InterPro"/>
</dbReference>
<evidence type="ECO:0000259" key="4">
    <source>
        <dbReference type="PROSITE" id="PS01124"/>
    </source>
</evidence>
<dbReference type="AlphaFoldDB" id="A0A9D2J742"/>
<reference evidence="5" key="1">
    <citation type="journal article" date="2021" name="PeerJ">
        <title>Extensive microbial diversity within the chicken gut microbiome revealed by metagenomics and culture.</title>
        <authorList>
            <person name="Gilroy R."/>
            <person name="Ravi A."/>
            <person name="Getino M."/>
            <person name="Pursley I."/>
            <person name="Horton D.L."/>
            <person name="Alikhan N.F."/>
            <person name="Baker D."/>
            <person name="Gharbi K."/>
            <person name="Hall N."/>
            <person name="Watson M."/>
            <person name="Adriaenssens E.M."/>
            <person name="Foster-Nyarko E."/>
            <person name="Jarju S."/>
            <person name="Secka A."/>
            <person name="Antonio M."/>
            <person name="Oren A."/>
            <person name="Chaudhuri R.R."/>
            <person name="La Ragione R."/>
            <person name="Hildebrand F."/>
            <person name="Pallen M.J."/>
        </authorList>
    </citation>
    <scope>NUCLEOTIDE SEQUENCE</scope>
    <source>
        <strain evidence="5">CHK179-28034</strain>
    </source>
</reference>
<dbReference type="InterPro" id="IPR050204">
    <property type="entry name" value="AraC_XylS_family_regulators"/>
</dbReference>
<reference evidence="5" key="2">
    <citation type="submission" date="2021-04" db="EMBL/GenBank/DDBJ databases">
        <authorList>
            <person name="Gilroy R."/>
        </authorList>
    </citation>
    <scope>NUCLEOTIDE SEQUENCE</scope>
    <source>
        <strain evidence="5">CHK179-28034</strain>
    </source>
</reference>
<dbReference type="Gene3D" id="1.10.10.60">
    <property type="entry name" value="Homeodomain-like"/>
    <property type="match status" value="1"/>
</dbReference>
<dbReference type="EMBL" id="DXBR01000042">
    <property type="protein sequence ID" value="HIZ39096.1"/>
    <property type="molecule type" value="Genomic_DNA"/>
</dbReference>
<organism evidence="5 6">
    <name type="scientific">Candidatus Anaerobutyricum stercoris</name>
    <dbReference type="NCBI Taxonomy" id="2838457"/>
    <lineage>
        <taxon>Bacteria</taxon>
        <taxon>Bacillati</taxon>
        <taxon>Bacillota</taxon>
        <taxon>Clostridia</taxon>
        <taxon>Lachnospirales</taxon>
        <taxon>Lachnospiraceae</taxon>
        <taxon>Anaerobutyricum</taxon>
    </lineage>
</organism>
<dbReference type="SMART" id="SM00342">
    <property type="entry name" value="HTH_ARAC"/>
    <property type="match status" value="1"/>
</dbReference>
<comment type="caution">
    <text evidence="5">The sequence shown here is derived from an EMBL/GenBank/DDBJ whole genome shotgun (WGS) entry which is preliminary data.</text>
</comment>
<keyword evidence="2" id="KW-0238">DNA-binding</keyword>
<dbReference type="Proteomes" id="UP000824049">
    <property type="component" value="Unassembled WGS sequence"/>
</dbReference>
<dbReference type="InterPro" id="IPR009057">
    <property type="entry name" value="Homeodomain-like_sf"/>
</dbReference>
<evidence type="ECO:0000256" key="1">
    <source>
        <dbReference type="ARBA" id="ARBA00023015"/>
    </source>
</evidence>
<dbReference type="PANTHER" id="PTHR46796">
    <property type="entry name" value="HTH-TYPE TRANSCRIPTIONAL ACTIVATOR RHAS-RELATED"/>
    <property type="match status" value="1"/>
</dbReference>
<dbReference type="GO" id="GO:0003700">
    <property type="term" value="F:DNA-binding transcription factor activity"/>
    <property type="evidence" value="ECO:0007669"/>
    <property type="project" value="InterPro"/>
</dbReference>
<feature type="domain" description="HTH araC/xylS-type" evidence="4">
    <location>
        <begin position="146"/>
        <end position="248"/>
    </location>
</feature>
<sequence length="258" mass="29605">MALRTDNFRKILQQSLGIAQFYTFSLKEAADVLQAVPDGSVDLLFEKKGNQLRSFIGGTVLQAKEWPLEADGRYFGVRFLPGQCFLPEGLSAKELVNADIEISGNAYGDNLAEQIMEAHNLEEQARFFLESYEKRLDGERKEQGWSRLERYVRARIYASGGNVPMDTLVEETGYSACYIRRSFERVHGVAPKTFEKFIRFQNVLHQINYKADKSYEEIALECGYYDQAHMIHEFRRFAGVTPKVYREITAKTPPAMLE</sequence>
<evidence type="ECO:0000256" key="3">
    <source>
        <dbReference type="ARBA" id="ARBA00023163"/>
    </source>
</evidence>
<gene>
    <name evidence="5" type="ORF">H9968_04090</name>
</gene>
<dbReference type="PROSITE" id="PS01124">
    <property type="entry name" value="HTH_ARAC_FAMILY_2"/>
    <property type="match status" value="1"/>
</dbReference>
<evidence type="ECO:0000313" key="6">
    <source>
        <dbReference type="Proteomes" id="UP000824049"/>
    </source>
</evidence>
<dbReference type="SUPFAM" id="SSF46689">
    <property type="entry name" value="Homeodomain-like"/>
    <property type="match status" value="1"/>
</dbReference>
<dbReference type="InterPro" id="IPR018060">
    <property type="entry name" value="HTH_AraC"/>
</dbReference>